<keyword evidence="2" id="KW-1185">Reference proteome</keyword>
<reference evidence="1 2" key="1">
    <citation type="journal article" date="2022" name="Environ. Microbiol. Rep.">
        <title>Eco-phylogenetic analyses reveal divergent evolution of vitamin B12 metabolism in the marine bacterial family 'Psychromonadaceae'.</title>
        <authorList>
            <person name="Jin X."/>
            <person name="Yang Y."/>
            <person name="Cao H."/>
            <person name="Gao B."/>
            <person name="Zhao Z."/>
        </authorList>
    </citation>
    <scope>NUCLEOTIDE SEQUENCE [LARGE SCALE GENOMIC DNA]</scope>
    <source>
        <strain evidence="1 2">MKS20</strain>
    </source>
</reference>
<dbReference type="EMBL" id="JAIMJA010000008">
    <property type="protein sequence ID" value="MCE2595075.1"/>
    <property type="molecule type" value="Genomic_DNA"/>
</dbReference>
<comment type="caution">
    <text evidence="1">The sequence shown here is derived from an EMBL/GenBank/DDBJ whole genome shotgun (WGS) entry which is preliminary data.</text>
</comment>
<evidence type="ECO:0000313" key="1">
    <source>
        <dbReference type="EMBL" id="MCE2595075.1"/>
    </source>
</evidence>
<protein>
    <submittedName>
        <fullName evidence="1">Uncharacterized protein</fullName>
    </submittedName>
</protein>
<organism evidence="1 2">
    <name type="scientific">Motilimonas cestriensis</name>
    <dbReference type="NCBI Taxonomy" id="2742685"/>
    <lineage>
        <taxon>Bacteria</taxon>
        <taxon>Pseudomonadati</taxon>
        <taxon>Pseudomonadota</taxon>
        <taxon>Gammaproteobacteria</taxon>
        <taxon>Alteromonadales</taxon>
        <taxon>Alteromonadales genera incertae sedis</taxon>
        <taxon>Motilimonas</taxon>
    </lineage>
</organism>
<evidence type="ECO:0000313" key="2">
    <source>
        <dbReference type="Proteomes" id="UP001201273"/>
    </source>
</evidence>
<proteinExistence type="predicted"/>
<accession>A0ABS8W9C4</accession>
<name>A0ABS8W9C4_9GAMM</name>
<gene>
    <name evidence="1" type="ORF">K6Y31_09620</name>
</gene>
<sequence>MLLVPVSYLTMAEDLEQEEPSPCLYKSQESTMLDKTYDYLNSTLCEPALWFDDFFVDDRVTQDSRAGTMVRWYNDFKQTEGKGFKYETRLSARVNIPKATKRLKLVFESDADDKVADLFPNSSEDTKNTLGLRYDWFVKERSSLNFKVSLHPGIEARYRYTYPFSEHTFGRITQKIYQKESDTGSKTDLDLDHKLSDTFLLRWTNFAKVETSFDGAELGSGLTLYQFISDTQALSYEASVQGKTKPYHYLSNQRLAVRYRQSIFRKWFFYEITPAVDWPKDEEIERHDEVSITLRLEVLFNNI</sequence>
<dbReference type="Proteomes" id="UP001201273">
    <property type="component" value="Unassembled WGS sequence"/>
</dbReference>